<keyword evidence="2" id="KW-1185">Reference proteome</keyword>
<dbReference type="EMBL" id="CH476623">
    <property type="protein sequence ID" value="EDN99661.1"/>
    <property type="molecule type" value="Genomic_DNA"/>
</dbReference>
<dbReference type="InParanoid" id="A7EB33"/>
<dbReference type="RefSeq" id="XP_001596299.1">
    <property type="nucleotide sequence ID" value="XM_001596249.1"/>
</dbReference>
<organism evidence="1 2">
    <name type="scientific">Sclerotinia sclerotiorum (strain ATCC 18683 / 1980 / Ss-1)</name>
    <name type="common">White mold</name>
    <name type="synonym">Whetzelinia sclerotiorum</name>
    <dbReference type="NCBI Taxonomy" id="665079"/>
    <lineage>
        <taxon>Eukaryota</taxon>
        <taxon>Fungi</taxon>
        <taxon>Dikarya</taxon>
        <taxon>Ascomycota</taxon>
        <taxon>Pezizomycotina</taxon>
        <taxon>Leotiomycetes</taxon>
        <taxon>Helotiales</taxon>
        <taxon>Sclerotiniaceae</taxon>
        <taxon>Sclerotinia</taxon>
    </lineage>
</organism>
<dbReference type="KEGG" id="ssl:SS1G_02519"/>
<proteinExistence type="predicted"/>
<protein>
    <submittedName>
        <fullName evidence="1">Uncharacterized protein</fullName>
    </submittedName>
</protein>
<dbReference type="AlphaFoldDB" id="A7EB33"/>
<accession>A7EB33</accession>
<evidence type="ECO:0000313" key="2">
    <source>
        <dbReference type="Proteomes" id="UP000001312"/>
    </source>
</evidence>
<reference evidence="2" key="1">
    <citation type="journal article" date="2011" name="PLoS Genet.">
        <title>Genomic analysis of the necrotrophic fungal pathogens Sclerotinia sclerotiorum and Botrytis cinerea.</title>
        <authorList>
            <person name="Amselem J."/>
            <person name="Cuomo C.A."/>
            <person name="van Kan J.A."/>
            <person name="Viaud M."/>
            <person name="Benito E.P."/>
            <person name="Couloux A."/>
            <person name="Coutinho P.M."/>
            <person name="de Vries R.P."/>
            <person name="Dyer P.S."/>
            <person name="Fillinger S."/>
            <person name="Fournier E."/>
            <person name="Gout L."/>
            <person name="Hahn M."/>
            <person name="Kohn L."/>
            <person name="Lapalu N."/>
            <person name="Plummer K.M."/>
            <person name="Pradier J.M."/>
            <person name="Quevillon E."/>
            <person name="Sharon A."/>
            <person name="Simon A."/>
            <person name="ten Have A."/>
            <person name="Tudzynski B."/>
            <person name="Tudzynski P."/>
            <person name="Wincker P."/>
            <person name="Andrew M."/>
            <person name="Anthouard V."/>
            <person name="Beever R.E."/>
            <person name="Beffa R."/>
            <person name="Benoit I."/>
            <person name="Bouzid O."/>
            <person name="Brault B."/>
            <person name="Chen Z."/>
            <person name="Choquer M."/>
            <person name="Collemare J."/>
            <person name="Cotton P."/>
            <person name="Danchin E.G."/>
            <person name="Da Silva C."/>
            <person name="Gautier A."/>
            <person name="Giraud C."/>
            <person name="Giraud T."/>
            <person name="Gonzalez C."/>
            <person name="Grossetete S."/>
            <person name="Guldener U."/>
            <person name="Henrissat B."/>
            <person name="Howlett B.J."/>
            <person name="Kodira C."/>
            <person name="Kretschmer M."/>
            <person name="Lappartient A."/>
            <person name="Leroch M."/>
            <person name="Levis C."/>
            <person name="Mauceli E."/>
            <person name="Neuveglise C."/>
            <person name="Oeser B."/>
            <person name="Pearson M."/>
            <person name="Poulain J."/>
            <person name="Poussereau N."/>
            <person name="Quesneville H."/>
            <person name="Rascle C."/>
            <person name="Schumacher J."/>
            <person name="Segurens B."/>
            <person name="Sexton A."/>
            <person name="Silva E."/>
            <person name="Sirven C."/>
            <person name="Soanes D.M."/>
            <person name="Talbot N.J."/>
            <person name="Templeton M."/>
            <person name="Yandava C."/>
            <person name="Yarden O."/>
            <person name="Zeng Q."/>
            <person name="Rollins J.A."/>
            <person name="Lebrun M.H."/>
            <person name="Dickman M."/>
        </authorList>
    </citation>
    <scope>NUCLEOTIDE SEQUENCE [LARGE SCALE GENOMIC DNA]</scope>
    <source>
        <strain evidence="2">ATCC 18683 / 1980 / Ss-1</strain>
    </source>
</reference>
<evidence type="ECO:0000313" key="1">
    <source>
        <dbReference type="EMBL" id="EDN99661.1"/>
    </source>
</evidence>
<dbReference type="Proteomes" id="UP000001312">
    <property type="component" value="Unassembled WGS sequence"/>
</dbReference>
<dbReference type="GeneID" id="5492381"/>
<gene>
    <name evidence="1" type="ORF">SS1G_02519</name>
</gene>
<sequence>MSLSTIIRNVASQGVPHYRLSTFDLPPTFNDIKPETEEGLMSINTTFGNLNNSDHKTTISTIEAVQVTTAYHPLTQNEQLIWRSLYKLTSTKDSSKLSPMMVQILNMHDSQFPEIDIATEGASKIPLNIEGDNNGG</sequence>
<dbReference type="HOGENOM" id="CLU_1876670_0_0_1"/>
<name>A7EB33_SCLS1</name>